<evidence type="ECO:0000259" key="2">
    <source>
        <dbReference type="Pfam" id="PF13193"/>
    </source>
</evidence>
<dbReference type="InterPro" id="IPR045851">
    <property type="entry name" value="AMP-bd_C_sf"/>
</dbReference>
<comment type="caution">
    <text evidence="3">The sequence shown here is derived from an EMBL/GenBank/DDBJ whole genome shotgun (WGS) entry which is preliminary data.</text>
</comment>
<organism evidence="3 4">
    <name type="scientific">Actinomadura craniellae</name>
    <dbReference type="NCBI Taxonomy" id="2231787"/>
    <lineage>
        <taxon>Bacteria</taxon>
        <taxon>Bacillati</taxon>
        <taxon>Actinomycetota</taxon>
        <taxon>Actinomycetes</taxon>
        <taxon>Streptosporangiales</taxon>
        <taxon>Thermomonosporaceae</taxon>
        <taxon>Actinomadura</taxon>
    </lineage>
</organism>
<dbReference type="Pfam" id="PF13193">
    <property type="entry name" value="AMP-binding_C"/>
    <property type="match status" value="1"/>
</dbReference>
<dbReference type="InterPro" id="IPR042099">
    <property type="entry name" value="ANL_N_sf"/>
</dbReference>
<evidence type="ECO:0000313" key="4">
    <source>
        <dbReference type="Proteomes" id="UP000251891"/>
    </source>
</evidence>
<feature type="domain" description="AMP-binding enzyme C-terminal" evidence="2">
    <location>
        <begin position="420"/>
        <end position="491"/>
    </location>
</feature>
<dbReference type="Gene3D" id="3.30.300.30">
    <property type="match status" value="1"/>
</dbReference>
<protein>
    <submittedName>
        <fullName evidence="3">Long-chain fatty acid--CoA ligase</fullName>
    </submittedName>
</protein>
<dbReference type="Pfam" id="PF00501">
    <property type="entry name" value="AMP-binding"/>
    <property type="match status" value="1"/>
</dbReference>
<proteinExistence type="predicted"/>
<dbReference type="SUPFAM" id="SSF56801">
    <property type="entry name" value="Acetyl-CoA synthetase-like"/>
    <property type="match status" value="1"/>
</dbReference>
<dbReference type="InterPro" id="IPR025110">
    <property type="entry name" value="AMP-bd_C"/>
</dbReference>
<dbReference type="OrthoDB" id="5240965at2"/>
<dbReference type="RefSeq" id="WP_111863376.1">
    <property type="nucleotide sequence ID" value="NZ_QLYX01000001.1"/>
</dbReference>
<sequence>MDEADLVGRVLAVAAERPAAVALVTGRRDEEVSYGELGRRVRAVAHGLAGAGLRPGDGVLLGVRPSADTVVTALAVVAAGGTLVLVDPGAGPEMFAARLRLARPRWAVAESALYTINRVRALRRFARDRGLLLPGLAAPALRHVYTGPRLPGVPRDALRLADLAHGPAPEPSHDRDPAAPAVVVFTSGTTAAPRGVVHTAASLAAGLGLCRERFPLGPADVIHDSGFMLGLPALLAGARWSIPSSRDPVRGFMAEVARRSVTHALCVPVHLARMLDEDLALPPSLSHLLLGSAPVPPAVLRRAVAAAGPGTEVLSVYAMTEMLPVAVATAAEKLAHWAAGAGGDLLGAVPAGITARIAADGELLLRGPNACLGYLGEPPLTEVATGDLARLDEQGRLVLVGRKKDMIIRGAVNIYPGLYEPAVAALPGVAEAALVGLPDPVTGDETVVLAVVPDGTVPPGPLVERLHRTLPEVLDAGALPDRIVALPELPRGGRSHKLDRAALRGLLSGP</sequence>
<dbReference type="EMBL" id="QLYX01000001">
    <property type="protein sequence ID" value="RAY17321.1"/>
    <property type="molecule type" value="Genomic_DNA"/>
</dbReference>
<keyword evidence="4" id="KW-1185">Reference proteome</keyword>
<dbReference type="PANTHER" id="PTHR43767">
    <property type="entry name" value="LONG-CHAIN-FATTY-ACID--COA LIGASE"/>
    <property type="match status" value="1"/>
</dbReference>
<evidence type="ECO:0000313" key="3">
    <source>
        <dbReference type="EMBL" id="RAY17321.1"/>
    </source>
</evidence>
<keyword evidence="3" id="KW-0436">Ligase</keyword>
<accession>A0A365HDY8</accession>
<dbReference type="Proteomes" id="UP000251891">
    <property type="component" value="Unassembled WGS sequence"/>
</dbReference>
<reference evidence="3 4" key="1">
    <citation type="submission" date="2018-06" db="EMBL/GenBank/DDBJ databases">
        <title>Actinomadura craniellae sp. nov. isolated from marine sponge Craniella sp.</title>
        <authorList>
            <person name="Li L."/>
            <person name="Xu Q.H."/>
            <person name="Lin H.W."/>
            <person name="Lu Y.H."/>
        </authorList>
    </citation>
    <scope>NUCLEOTIDE SEQUENCE [LARGE SCALE GENOMIC DNA]</scope>
    <source>
        <strain evidence="3 4">LHW63021</strain>
    </source>
</reference>
<dbReference type="CDD" id="cd04433">
    <property type="entry name" value="AFD_class_I"/>
    <property type="match status" value="1"/>
</dbReference>
<dbReference type="AlphaFoldDB" id="A0A365HDY8"/>
<gene>
    <name evidence="3" type="ORF">DPM19_03305</name>
</gene>
<feature type="domain" description="AMP-dependent synthetase/ligase" evidence="1">
    <location>
        <begin position="13"/>
        <end position="375"/>
    </location>
</feature>
<evidence type="ECO:0000259" key="1">
    <source>
        <dbReference type="Pfam" id="PF00501"/>
    </source>
</evidence>
<dbReference type="InterPro" id="IPR000873">
    <property type="entry name" value="AMP-dep_synth/lig_dom"/>
</dbReference>
<name>A0A365HDY8_9ACTN</name>
<dbReference type="InterPro" id="IPR050237">
    <property type="entry name" value="ATP-dep_AMP-bd_enzyme"/>
</dbReference>
<dbReference type="Gene3D" id="3.40.50.12780">
    <property type="entry name" value="N-terminal domain of ligase-like"/>
    <property type="match status" value="1"/>
</dbReference>
<dbReference type="PANTHER" id="PTHR43767:SF1">
    <property type="entry name" value="NONRIBOSOMAL PEPTIDE SYNTHASE PES1 (EUROFUNG)-RELATED"/>
    <property type="match status" value="1"/>
</dbReference>
<dbReference type="GO" id="GO:0016878">
    <property type="term" value="F:acid-thiol ligase activity"/>
    <property type="evidence" value="ECO:0007669"/>
    <property type="project" value="UniProtKB-ARBA"/>
</dbReference>